<dbReference type="EMBL" id="FUKO01000048">
    <property type="protein sequence ID" value="SJN47111.1"/>
    <property type="molecule type" value="Genomic_DNA"/>
</dbReference>
<sequence length="580" mass="62410">MRAGGDLFGDVDRECAFEVGLHPPEPDRLRVMAPRRDPFSEVRLVHCHGERAVGCGRDLLLGVGDLHARRGLHPGQFRIVDGGGVVVLRFGRVLAGDGEGDRCGLRGSDVVLPGGDELGDDPVLAGGERIGPEFCFPVFHGGVPENRVALLVAELHGADDICGADLAGQQDRLAGVEFLRRAAQRDRGGLRVRIEIPDDEDVVVRRRLLTAIDLPGHREGQRVGAGLGEHPVHVGVLGNTEGPGRQLVLGAEHPGWPVLEHFDVAGSGDRVERHREACVGVDGGAQVGIFRAEAGPDDVVVLRLRRHPDGAPRCAEEFVSWCAREGLLRLVVDVEEQTPGLEAAAEIDLRISVDVHVRLGLQHEGAVVDICGDRVGVDGADDGLLLARRGGLVGLAVGLGDVLRVICGTGVSRRGGVLLPRAVGVGGDLGLGSGFWIGIRLRFRLGGRCWRGWERVGDSEQHRGRRALAHDRPLGIDQRCRGRQRVVARCREIPRCRSGGARIEWRVLRRVRRRAQQPRAAVLRGDHGLRRRRARVVGGYSAREDDLAPPELHGARGGIHGGGVQVGGEPCRAVDGDHRV</sequence>
<dbReference type="Proteomes" id="UP000196320">
    <property type="component" value="Unassembled WGS sequence"/>
</dbReference>
<name>A0A1R4KRZ2_9MICO</name>
<keyword evidence="2" id="KW-1185">Reference proteome</keyword>
<protein>
    <submittedName>
        <fullName evidence="1">Uncharacterized protein</fullName>
    </submittedName>
</protein>
<proteinExistence type="predicted"/>
<reference evidence="1 2" key="1">
    <citation type="submission" date="2017-02" db="EMBL/GenBank/DDBJ databases">
        <authorList>
            <person name="Peterson S.W."/>
        </authorList>
    </citation>
    <scope>NUCLEOTIDE SEQUENCE [LARGE SCALE GENOMIC DNA]</scope>
    <source>
        <strain evidence="1 2">B Mb 05.01</strain>
    </source>
</reference>
<accession>A0A1R4KRZ2</accession>
<dbReference type="AlphaFoldDB" id="A0A1R4KRZ2"/>
<gene>
    <name evidence="1" type="ORF">FM104_15720</name>
</gene>
<evidence type="ECO:0000313" key="1">
    <source>
        <dbReference type="EMBL" id="SJN47111.1"/>
    </source>
</evidence>
<evidence type="ECO:0000313" key="2">
    <source>
        <dbReference type="Proteomes" id="UP000196320"/>
    </source>
</evidence>
<organism evidence="1 2">
    <name type="scientific">Microbacterium esteraromaticum</name>
    <dbReference type="NCBI Taxonomy" id="57043"/>
    <lineage>
        <taxon>Bacteria</taxon>
        <taxon>Bacillati</taxon>
        <taxon>Actinomycetota</taxon>
        <taxon>Actinomycetes</taxon>
        <taxon>Micrococcales</taxon>
        <taxon>Microbacteriaceae</taxon>
        <taxon>Microbacterium</taxon>
    </lineage>
</organism>